<dbReference type="AlphaFoldDB" id="A0A6P1ZCL7"/>
<dbReference type="OrthoDB" id="5455845at2"/>
<dbReference type="Proteomes" id="UP000434052">
    <property type="component" value="Unassembled WGS sequence"/>
</dbReference>
<dbReference type="EMBL" id="QMIF01000017">
    <property type="protein sequence ID" value="TVM31251.1"/>
    <property type="molecule type" value="Genomic_DNA"/>
</dbReference>
<evidence type="ECO:0000313" key="2">
    <source>
        <dbReference type="Proteomes" id="UP000434052"/>
    </source>
</evidence>
<protein>
    <submittedName>
        <fullName evidence="1">Uncharacterized protein</fullName>
    </submittedName>
</protein>
<sequence length="146" mass="14930">MFALAAGRGGAINDIFREGVIEIRSGSQPASADDAESGTLLVTITDNGNTHNNTTGENGLEMDDAASGGKVEKKAGQTWRGTAVNSGTAGWFRFFARAHTLGASTTSRRFDGAIATSGAELNMASTAITASQTVTIDGFSVTIPAS</sequence>
<name>A0A6P1ZCL7_9BACT</name>
<comment type="caution">
    <text evidence="1">The sequence shown here is derived from an EMBL/GenBank/DDBJ whole genome shotgun (WGS) entry which is preliminary data.</text>
</comment>
<gene>
    <name evidence="1" type="ORF">DQK91_18800</name>
</gene>
<accession>A0A6P1ZCL7</accession>
<reference evidence="1 2" key="1">
    <citation type="submission" date="2018-06" db="EMBL/GenBank/DDBJ databases">
        <title>Complete genome of Desulfovibrio marinus P48SEP.</title>
        <authorList>
            <person name="Crispim J.S."/>
            <person name="Vidigal P.M.P."/>
            <person name="Silva L.C.F."/>
            <person name="Araujo L.C."/>
            <person name="Laguardia C.N."/>
            <person name="Dias R.S."/>
            <person name="Sousa M.P."/>
            <person name="Paula S.O."/>
            <person name="Silva C."/>
        </authorList>
    </citation>
    <scope>NUCLEOTIDE SEQUENCE [LARGE SCALE GENOMIC DNA]</scope>
    <source>
        <strain evidence="1 2">P48SEP</strain>
    </source>
</reference>
<organism evidence="1 2">
    <name type="scientific">Oceanidesulfovibrio marinus</name>
    <dbReference type="NCBI Taxonomy" id="370038"/>
    <lineage>
        <taxon>Bacteria</taxon>
        <taxon>Pseudomonadati</taxon>
        <taxon>Thermodesulfobacteriota</taxon>
        <taxon>Desulfovibrionia</taxon>
        <taxon>Desulfovibrionales</taxon>
        <taxon>Desulfovibrionaceae</taxon>
        <taxon>Oceanidesulfovibrio</taxon>
    </lineage>
</organism>
<evidence type="ECO:0000313" key="1">
    <source>
        <dbReference type="EMBL" id="TVM31251.1"/>
    </source>
</evidence>
<proteinExistence type="predicted"/>